<dbReference type="SUPFAM" id="SSF81301">
    <property type="entry name" value="Nucleotidyltransferase"/>
    <property type="match status" value="1"/>
</dbReference>
<evidence type="ECO:0000259" key="1">
    <source>
        <dbReference type="Pfam" id="PF01909"/>
    </source>
</evidence>
<dbReference type="InParanoid" id="L0HF12"/>
<keyword evidence="2" id="KW-0808">Transferase</keyword>
<dbReference type="Gene3D" id="3.30.460.10">
    <property type="entry name" value="Beta Polymerase, domain 2"/>
    <property type="match status" value="1"/>
</dbReference>
<keyword evidence="3" id="KW-1185">Reference proteome</keyword>
<name>L0HF12_METFS</name>
<feature type="domain" description="Polymerase nucleotidyl transferase" evidence="1">
    <location>
        <begin position="13"/>
        <end position="89"/>
    </location>
</feature>
<evidence type="ECO:0000313" key="3">
    <source>
        <dbReference type="Proteomes" id="UP000010824"/>
    </source>
</evidence>
<dbReference type="Proteomes" id="UP000010824">
    <property type="component" value="Chromosome"/>
</dbReference>
<dbReference type="HOGENOM" id="CLU_130257_9_4_2"/>
<dbReference type="OrthoDB" id="61846at2157"/>
<dbReference type="eggNOG" id="arCOG01195">
    <property type="taxonomic scope" value="Archaea"/>
</dbReference>
<dbReference type="STRING" id="593750.Metfor_1580"/>
<dbReference type="EMBL" id="CP003167">
    <property type="protein sequence ID" value="AGB02610.1"/>
    <property type="molecule type" value="Genomic_DNA"/>
</dbReference>
<dbReference type="InterPro" id="IPR043519">
    <property type="entry name" value="NT_sf"/>
</dbReference>
<dbReference type="CDD" id="cd05403">
    <property type="entry name" value="NT_KNTase_like"/>
    <property type="match status" value="1"/>
</dbReference>
<evidence type="ECO:0000313" key="2">
    <source>
        <dbReference type="EMBL" id="AGB02610.1"/>
    </source>
</evidence>
<dbReference type="RefSeq" id="WP_015285573.1">
    <property type="nucleotide sequence ID" value="NC_019943.1"/>
</dbReference>
<dbReference type="Pfam" id="PF01909">
    <property type="entry name" value="NTP_transf_2"/>
    <property type="match status" value="1"/>
</dbReference>
<gene>
    <name evidence="2" type="ordered locus">Metfor_1580</name>
</gene>
<reference evidence="2 3" key="2">
    <citation type="journal article" date="2014" name="Genome Announc.">
        <title>Complete Genome Sequence of Methanoregula formicica SMSPT, a Mesophilic Hydrogenotrophic Methanogen Isolated from a Methanogenic Upflow Anaerobic Sludge Blanket Reactor.</title>
        <authorList>
            <person name="Yamamoto K."/>
            <person name="Tamaki H."/>
            <person name="Cadillo-Quiroz H."/>
            <person name="Imachi H."/>
            <person name="Kyrpides N."/>
            <person name="Woyke T."/>
            <person name="Goodwin L."/>
            <person name="Zinder S.H."/>
            <person name="Kamagata Y."/>
            <person name="Liu W.T."/>
        </authorList>
    </citation>
    <scope>NUCLEOTIDE SEQUENCE [LARGE SCALE GENOMIC DNA]</scope>
    <source>
        <strain evidence="3">DSM 22288 / NBRC 105244 / SMSP</strain>
    </source>
</reference>
<organism evidence="2 3">
    <name type="scientific">Methanoregula formicica (strain DSM 22288 / NBRC 105244 / SMSP)</name>
    <dbReference type="NCBI Taxonomy" id="593750"/>
    <lineage>
        <taxon>Archaea</taxon>
        <taxon>Methanobacteriati</taxon>
        <taxon>Methanobacteriota</taxon>
        <taxon>Stenosarchaea group</taxon>
        <taxon>Methanomicrobia</taxon>
        <taxon>Methanomicrobiales</taxon>
        <taxon>Methanoregulaceae</taxon>
        <taxon>Methanoregula</taxon>
    </lineage>
</organism>
<reference evidence="3" key="1">
    <citation type="submission" date="2011-12" db="EMBL/GenBank/DDBJ databases">
        <title>Complete sequence of Methanoregula formicicum SMSP.</title>
        <authorList>
            <person name="Lucas S."/>
            <person name="Han J."/>
            <person name="Lapidus A."/>
            <person name="Cheng J.-F."/>
            <person name="Goodwin L."/>
            <person name="Pitluck S."/>
            <person name="Peters L."/>
            <person name="Ovchinnikova G."/>
            <person name="Teshima H."/>
            <person name="Detter J.C."/>
            <person name="Han C."/>
            <person name="Tapia R."/>
            <person name="Land M."/>
            <person name="Hauser L."/>
            <person name="Kyrpides N."/>
            <person name="Ivanova N."/>
            <person name="Pagani I."/>
            <person name="Imachi H."/>
            <person name="Tamaki H."/>
            <person name="Sekiguchi Y."/>
            <person name="Kamagata Y."/>
            <person name="Cadillo-Quiroz H."/>
            <person name="Zinder S."/>
            <person name="Liu W.-T."/>
            <person name="Woyke T."/>
        </authorList>
    </citation>
    <scope>NUCLEOTIDE SEQUENCE [LARGE SCALE GENOMIC DNA]</scope>
    <source>
        <strain evidence="3">DSM 22288 / NBRC 105244 / SMSP</strain>
    </source>
</reference>
<dbReference type="GeneID" id="14307969"/>
<sequence>MVDAKVLEAVNYFSKIIRESGIHIDSIILFGSSSTGLTRPGSDIDLAIISDDFAGRDIFDRALLTRDAELNTIKKFRVPLDIVTLTTEELADTASPIAGTLRNGIALLPTSSV</sequence>
<dbReference type="AlphaFoldDB" id="L0HF12"/>
<dbReference type="PANTHER" id="PTHR43449:SF1">
    <property type="entry name" value="POLYMERASE BETA NUCLEOTIDYLTRANSFERASE DOMAIN-CONTAINING PROTEIN"/>
    <property type="match status" value="1"/>
</dbReference>
<accession>L0HF12</accession>
<protein>
    <submittedName>
        <fullName evidence="2">Putative nucleotidyltransferase</fullName>
    </submittedName>
</protein>
<dbReference type="InterPro" id="IPR002934">
    <property type="entry name" value="Polymerase_NTP_transf_dom"/>
</dbReference>
<dbReference type="KEGG" id="mfo:Metfor_1580"/>
<proteinExistence type="predicted"/>
<dbReference type="GO" id="GO:0016779">
    <property type="term" value="F:nucleotidyltransferase activity"/>
    <property type="evidence" value="ECO:0007669"/>
    <property type="project" value="InterPro"/>
</dbReference>
<dbReference type="PANTHER" id="PTHR43449">
    <property type="entry name" value="NUCLEOTIDYLTRANSFERASE"/>
    <property type="match status" value="1"/>
</dbReference>